<organism evidence="2 3">
    <name type="scientific">Methylobacter tundripaludum (strain ATCC BAA-1195 / DSM 17260 / SV96)</name>
    <dbReference type="NCBI Taxonomy" id="697282"/>
    <lineage>
        <taxon>Bacteria</taxon>
        <taxon>Pseudomonadati</taxon>
        <taxon>Pseudomonadota</taxon>
        <taxon>Gammaproteobacteria</taxon>
        <taxon>Methylococcales</taxon>
        <taxon>Methylococcaceae</taxon>
        <taxon>Methylobacter</taxon>
    </lineage>
</organism>
<name>G3IU48_METTV</name>
<feature type="domain" description="A-factor biosynthesis hotdog" evidence="1">
    <location>
        <begin position="75"/>
        <end position="204"/>
    </location>
</feature>
<dbReference type="OrthoDB" id="7838374at2"/>
<dbReference type="STRING" id="697282.Mettu_1462"/>
<dbReference type="eggNOG" id="ENOG5030SRQ">
    <property type="taxonomic scope" value="Bacteria"/>
</dbReference>
<reference evidence="2 3" key="1">
    <citation type="submission" date="2011-06" db="EMBL/GenBank/DDBJ databases">
        <title>Genomic sequence of Methylobacter tundripaludum SV96.</title>
        <authorList>
            <consortium name="US DOE Joint Genome Institute"/>
            <person name="Lucas S."/>
            <person name="Han J."/>
            <person name="Lapidus A."/>
            <person name="Cheng J.-F."/>
            <person name="Goodwin L."/>
            <person name="Pitluck S."/>
            <person name="Held B."/>
            <person name="Detter J.C."/>
            <person name="Han C."/>
            <person name="Tapia R."/>
            <person name="Land M."/>
            <person name="Hauser L."/>
            <person name="Kyrpides N."/>
            <person name="Ivanova N."/>
            <person name="Ovchinnikova G."/>
            <person name="Pagani I."/>
            <person name="Klotz M.G."/>
            <person name="Dispirito A.A."/>
            <person name="Murrell J.C."/>
            <person name="Dunfield P."/>
            <person name="Kalyuzhnaya M.G."/>
            <person name="Svenning M."/>
            <person name="Trotsenko Y.A."/>
            <person name="Stein L.Y."/>
            <person name="Woyke T."/>
        </authorList>
    </citation>
    <scope>NUCLEOTIDE SEQUENCE [LARGE SCALE GENOMIC DNA]</scope>
    <source>
        <strain evidence="3">ATCC BAA-1195 / DSM 17260 / SV96</strain>
    </source>
</reference>
<dbReference type="EMBL" id="JH109152">
    <property type="protein sequence ID" value="EGW22646.1"/>
    <property type="molecule type" value="Genomic_DNA"/>
</dbReference>
<dbReference type="AlphaFoldDB" id="G3IU48"/>
<dbReference type="RefSeq" id="WP_006890615.1">
    <property type="nucleotide sequence ID" value="NZ_JH109152.1"/>
</dbReference>
<dbReference type="InterPro" id="IPR005509">
    <property type="entry name" value="AfsA_hotdog_dom"/>
</dbReference>
<evidence type="ECO:0000313" key="2">
    <source>
        <dbReference type="EMBL" id="EGW22646.1"/>
    </source>
</evidence>
<gene>
    <name evidence="2" type="ORF">Mettu_1462</name>
</gene>
<accession>G3IU48</accession>
<dbReference type="Pfam" id="PF03756">
    <property type="entry name" value="AfsA"/>
    <property type="match status" value="1"/>
</dbReference>
<sequence length="232" mass="26667">MSKKMILVGDQFKEFANEESVLTLTHFRSAYQQDKNINSRIVVGQGLSHDEVNHWRNSGLNVEAPSNPASLKVTHKHHLDHVMISEPKKGGAFNYQMDLMLNDETDRLLDHITSLHVSGMVLIEAARQASIACTEIEYDFLNREKPSGYTWTNMNVRFSQFIFPVPTRIELEIVERENNEKRFTLSSKVNFIQGDNAVCDMEMMFDVLPLKLINQIERRSSAKIIRNLTLTD</sequence>
<protein>
    <recommendedName>
        <fullName evidence="1">A-factor biosynthesis hotdog domain-containing protein</fullName>
    </recommendedName>
</protein>
<dbReference type="Proteomes" id="UP000004664">
    <property type="component" value="Unassembled WGS sequence"/>
</dbReference>
<keyword evidence="3" id="KW-1185">Reference proteome</keyword>
<dbReference type="HOGENOM" id="CLU_090339_0_0_6"/>
<evidence type="ECO:0000313" key="3">
    <source>
        <dbReference type="Proteomes" id="UP000004664"/>
    </source>
</evidence>
<proteinExistence type="predicted"/>
<evidence type="ECO:0000259" key="1">
    <source>
        <dbReference type="Pfam" id="PF03756"/>
    </source>
</evidence>